<reference evidence="1" key="1">
    <citation type="submission" date="2016-11" db="EMBL/GenBank/DDBJ databases">
        <title>The genome of Nicotiana attenuata.</title>
        <authorList>
            <person name="Xu S."/>
            <person name="Brockmoeller T."/>
            <person name="Gaquerel E."/>
            <person name="Navarro A."/>
            <person name="Kuhl H."/>
            <person name="Gase K."/>
            <person name="Ling Z."/>
            <person name="Zhou W."/>
            <person name="Kreitzer C."/>
            <person name="Stanke M."/>
            <person name="Tang H."/>
            <person name="Lyons E."/>
            <person name="Pandey P."/>
            <person name="Pandey S.P."/>
            <person name="Timmermann B."/>
            <person name="Baldwin I.T."/>
        </authorList>
    </citation>
    <scope>NUCLEOTIDE SEQUENCE [LARGE SCALE GENOMIC DNA]</scope>
    <source>
        <strain evidence="1">UT</strain>
    </source>
</reference>
<sequence>MLLDVGAQLNEAGTTDIDKGMQPGETTAEDKCQERLNATQKEFGELIQLYEKGGIHLFTPVGSQTGVYEGKGSGSVGMQTPSVSQHLDQISADASQLLPNPKRRKISSSPMCDTSDIPNFNLCSFSLGSTQGTGSEGNSAAVIVGEEREERREQQGVGQVSATMAVDFSPAAEQQQLVVTEQQEEQAKRKPDKKGKMIRVESIWLRSPYVIPKQKRRGQD</sequence>
<proteinExistence type="predicted"/>
<dbReference type="EMBL" id="MJEQ01037193">
    <property type="protein sequence ID" value="OIS96598.1"/>
    <property type="molecule type" value="Genomic_DNA"/>
</dbReference>
<gene>
    <name evidence="1" type="ORF">A4A49_17042</name>
</gene>
<name>A0A1J6IFT5_NICAT</name>
<evidence type="ECO:0000313" key="2">
    <source>
        <dbReference type="Proteomes" id="UP000187609"/>
    </source>
</evidence>
<comment type="caution">
    <text evidence="1">The sequence shown here is derived from an EMBL/GenBank/DDBJ whole genome shotgun (WGS) entry which is preliminary data.</text>
</comment>
<organism evidence="1 2">
    <name type="scientific">Nicotiana attenuata</name>
    <name type="common">Coyote tobacco</name>
    <dbReference type="NCBI Taxonomy" id="49451"/>
    <lineage>
        <taxon>Eukaryota</taxon>
        <taxon>Viridiplantae</taxon>
        <taxon>Streptophyta</taxon>
        <taxon>Embryophyta</taxon>
        <taxon>Tracheophyta</taxon>
        <taxon>Spermatophyta</taxon>
        <taxon>Magnoliopsida</taxon>
        <taxon>eudicotyledons</taxon>
        <taxon>Gunneridae</taxon>
        <taxon>Pentapetalae</taxon>
        <taxon>asterids</taxon>
        <taxon>lamiids</taxon>
        <taxon>Solanales</taxon>
        <taxon>Solanaceae</taxon>
        <taxon>Nicotianoideae</taxon>
        <taxon>Nicotianeae</taxon>
        <taxon>Nicotiana</taxon>
    </lineage>
</organism>
<accession>A0A1J6IFT5</accession>
<dbReference type="AlphaFoldDB" id="A0A1J6IFT5"/>
<evidence type="ECO:0000313" key="1">
    <source>
        <dbReference type="EMBL" id="OIS96598.1"/>
    </source>
</evidence>
<dbReference type="Proteomes" id="UP000187609">
    <property type="component" value="Unassembled WGS sequence"/>
</dbReference>
<protein>
    <submittedName>
        <fullName evidence="1">Uncharacterized protein</fullName>
    </submittedName>
</protein>
<keyword evidence="2" id="KW-1185">Reference proteome</keyword>
<dbReference type="OMA" id="MIRVESI"/>
<dbReference type="Gramene" id="OIS96598">
    <property type="protein sequence ID" value="OIS96598"/>
    <property type="gene ID" value="A4A49_17042"/>
</dbReference>